<evidence type="ECO:0000256" key="1">
    <source>
        <dbReference type="SAM" id="Phobius"/>
    </source>
</evidence>
<gene>
    <name evidence="2" type="ORF">DFR57_102236</name>
</gene>
<keyword evidence="3" id="KW-1185">Reference proteome</keyword>
<protein>
    <submittedName>
        <fullName evidence="2">Uncharacterized protein</fullName>
    </submittedName>
</protein>
<dbReference type="AlphaFoldDB" id="A0A368Y9L5"/>
<comment type="caution">
    <text evidence="2">The sequence shown here is derived from an EMBL/GenBank/DDBJ whole genome shotgun (WGS) entry which is preliminary data.</text>
</comment>
<feature type="transmembrane region" description="Helical" evidence="1">
    <location>
        <begin position="44"/>
        <end position="63"/>
    </location>
</feature>
<name>A0A368Y9L5_9BACI</name>
<keyword evidence="1" id="KW-0472">Membrane</keyword>
<sequence length="70" mass="8346">MINNHKKLRGGDSLLSKKIFYSFIVLYIAIVLTLNYMYNLENITLTWLFGIFLLIVIIFKYFIPNKVRNE</sequence>
<proteinExistence type="predicted"/>
<evidence type="ECO:0000313" key="2">
    <source>
        <dbReference type="EMBL" id="RCW76961.1"/>
    </source>
</evidence>
<feature type="transmembrane region" description="Helical" evidence="1">
    <location>
        <begin position="20"/>
        <end position="38"/>
    </location>
</feature>
<organism evidence="2 3">
    <name type="scientific">Saliterribacillus persicus</name>
    <dbReference type="NCBI Taxonomy" id="930114"/>
    <lineage>
        <taxon>Bacteria</taxon>
        <taxon>Bacillati</taxon>
        <taxon>Bacillota</taxon>
        <taxon>Bacilli</taxon>
        <taxon>Bacillales</taxon>
        <taxon>Bacillaceae</taxon>
        <taxon>Saliterribacillus</taxon>
    </lineage>
</organism>
<dbReference type="RefSeq" id="WP_114351720.1">
    <property type="nucleotide sequence ID" value="NZ_QPJJ01000002.1"/>
</dbReference>
<evidence type="ECO:0000313" key="3">
    <source>
        <dbReference type="Proteomes" id="UP000252585"/>
    </source>
</evidence>
<dbReference type="EMBL" id="QPJJ01000002">
    <property type="protein sequence ID" value="RCW76961.1"/>
    <property type="molecule type" value="Genomic_DNA"/>
</dbReference>
<reference evidence="2 3" key="1">
    <citation type="submission" date="2018-07" db="EMBL/GenBank/DDBJ databases">
        <title>Genomic Encyclopedia of Type Strains, Phase IV (KMG-IV): sequencing the most valuable type-strain genomes for metagenomic binning, comparative biology and taxonomic classification.</title>
        <authorList>
            <person name="Goeker M."/>
        </authorList>
    </citation>
    <scope>NUCLEOTIDE SEQUENCE [LARGE SCALE GENOMIC DNA]</scope>
    <source>
        <strain evidence="2 3">DSM 27696</strain>
    </source>
</reference>
<accession>A0A368Y9L5</accession>
<keyword evidence="1" id="KW-0812">Transmembrane</keyword>
<keyword evidence="1" id="KW-1133">Transmembrane helix</keyword>
<dbReference type="Proteomes" id="UP000252585">
    <property type="component" value="Unassembled WGS sequence"/>
</dbReference>